<keyword evidence="6" id="KW-1185">Reference proteome</keyword>
<dbReference type="Proteomes" id="UP000326354">
    <property type="component" value="Chromosome"/>
</dbReference>
<evidence type="ECO:0000256" key="3">
    <source>
        <dbReference type="SAM" id="Coils"/>
    </source>
</evidence>
<gene>
    <name evidence="5" type="ORF">UABAM_02197</name>
</gene>
<feature type="compositionally biased region" description="Polar residues" evidence="4">
    <location>
        <begin position="229"/>
        <end position="240"/>
    </location>
</feature>
<dbReference type="GO" id="GO:0003924">
    <property type="term" value="F:GTPase activity"/>
    <property type="evidence" value="ECO:0007669"/>
    <property type="project" value="InterPro"/>
</dbReference>
<organism evidence="5 6">
    <name type="scientific">Uabimicrobium amorphum</name>
    <dbReference type="NCBI Taxonomy" id="2596890"/>
    <lineage>
        <taxon>Bacteria</taxon>
        <taxon>Pseudomonadati</taxon>
        <taxon>Planctomycetota</taxon>
        <taxon>Candidatus Uabimicrobiia</taxon>
        <taxon>Candidatus Uabimicrobiales</taxon>
        <taxon>Candidatus Uabimicrobiaceae</taxon>
        <taxon>Candidatus Uabimicrobium</taxon>
    </lineage>
</organism>
<sequence length="256" mass="28771">MVQFNFFRREVNCKIVYYGPGLSGKTTNLEVVHQKTPGNNRGDLTCISTEQDRTLFFDFMPIELGKVAGMNTKLRLFTVPGQPFYNSTRKLVLQGADGVIFVADSQEKKIQENLESLKNLEENLAEYGINIRDIPLVIQWNKRDMPNILEIPDLEREINYLGVPTVPAVAPTGEGVFPTLKACATMVLSSVSKKVEKAGQQTLTSSSPLQKRTNPTPIAKTEEKKPTAGFNNQNKAGFNQNKKKPIFKKFEKKFKK</sequence>
<dbReference type="CDD" id="cd00882">
    <property type="entry name" value="Ras_like_GTPase"/>
    <property type="match status" value="1"/>
</dbReference>
<dbReference type="Gene3D" id="3.40.50.300">
    <property type="entry name" value="P-loop containing nucleotide triphosphate hydrolases"/>
    <property type="match status" value="1"/>
</dbReference>
<dbReference type="InterPro" id="IPR052705">
    <property type="entry name" value="Gliding_Motility_GTPase"/>
</dbReference>
<evidence type="ECO:0000256" key="2">
    <source>
        <dbReference type="ARBA" id="ARBA00023134"/>
    </source>
</evidence>
<dbReference type="KEGG" id="uam:UABAM_02197"/>
<evidence type="ECO:0000313" key="6">
    <source>
        <dbReference type="Proteomes" id="UP000326354"/>
    </source>
</evidence>
<evidence type="ECO:0000256" key="4">
    <source>
        <dbReference type="SAM" id="MobiDB-lite"/>
    </source>
</evidence>
<accession>A0A5S9IM31</accession>
<evidence type="ECO:0000256" key="1">
    <source>
        <dbReference type="ARBA" id="ARBA00022741"/>
    </source>
</evidence>
<dbReference type="OrthoDB" id="9779858at2"/>
<keyword evidence="3" id="KW-0175">Coiled coil</keyword>
<dbReference type="PANTHER" id="PTHR42708">
    <property type="entry name" value="ATP/GTP-BINDING PROTEIN-RELATED"/>
    <property type="match status" value="1"/>
</dbReference>
<dbReference type="Pfam" id="PF00025">
    <property type="entry name" value="Arf"/>
    <property type="match status" value="1"/>
</dbReference>
<feature type="region of interest" description="Disordered" evidence="4">
    <location>
        <begin position="199"/>
        <end position="256"/>
    </location>
</feature>
<dbReference type="GO" id="GO:0005525">
    <property type="term" value="F:GTP binding"/>
    <property type="evidence" value="ECO:0007669"/>
    <property type="project" value="UniProtKB-KW"/>
</dbReference>
<dbReference type="SUPFAM" id="SSF52540">
    <property type="entry name" value="P-loop containing nucleoside triphosphate hydrolases"/>
    <property type="match status" value="1"/>
</dbReference>
<feature type="compositionally biased region" description="Polar residues" evidence="4">
    <location>
        <begin position="199"/>
        <end position="216"/>
    </location>
</feature>
<keyword evidence="1" id="KW-0547">Nucleotide-binding</keyword>
<dbReference type="AlphaFoldDB" id="A0A5S9IM31"/>
<dbReference type="EMBL" id="AP019860">
    <property type="protein sequence ID" value="BBM83842.1"/>
    <property type="molecule type" value="Genomic_DNA"/>
</dbReference>
<protein>
    <submittedName>
        <fullName evidence="5">Cell polarity determinant GTPase MglA</fullName>
    </submittedName>
</protein>
<name>A0A5S9IM31_UABAM</name>
<feature type="compositionally biased region" description="Basic residues" evidence="4">
    <location>
        <begin position="241"/>
        <end position="256"/>
    </location>
</feature>
<evidence type="ECO:0000313" key="5">
    <source>
        <dbReference type="EMBL" id="BBM83842.1"/>
    </source>
</evidence>
<feature type="coiled-coil region" evidence="3">
    <location>
        <begin position="103"/>
        <end position="130"/>
    </location>
</feature>
<dbReference type="PANTHER" id="PTHR42708:SF1">
    <property type="entry name" value="GLIDING MOTILITY PROTEIN MGLA"/>
    <property type="match status" value="1"/>
</dbReference>
<reference evidence="5 6" key="1">
    <citation type="submission" date="2019-08" db="EMBL/GenBank/DDBJ databases">
        <title>Complete genome sequence of Candidatus Uab amorphum.</title>
        <authorList>
            <person name="Shiratori T."/>
            <person name="Suzuki S."/>
            <person name="Kakizawa Y."/>
            <person name="Ishida K."/>
        </authorList>
    </citation>
    <scope>NUCLEOTIDE SEQUENCE [LARGE SCALE GENOMIC DNA]</scope>
    <source>
        <strain evidence="5 6">SRT547</strain>
    </source>
</reference>
<proteinExistence type="predicted"/>
<keyword evidence="2" id="KW-0342">GTP-binding</keyword>
<dbReference type="InterPro" id="IPR006689">
    <property type="entry name" value="Small_GTPase_ARF/SAR"/>
</dbReference>
<dbReference type="InterPro" id="IPR027417">
    <property type="entry name" value="P-loop_NTPase"/>
</dbReference>